<dbReference type="EMBL" id="JACASE010000016">
    <property type="protein sequence ID" value="KAF6401449.1"/>
    <property type="molecule type" value="Genomic_DNA"/>
</dbReference>
<proteinExistence type="predicted"/>
<evidence type="ECO:0000313" key="1">
    <source>
        <dbReference type="EMBL" id="KAF6401449.1"/>
    </source>
</evidence>
<accession>A0A7J8BSG2</accession>
<gene>
    <name evidence="1" type="ORF">HJG63_009550</name>
</gene>
<reference evidence="1 2" key="1">
    <citation type="journal article" date="2020" name="Nature">
        <title>Six reference-quality genomes reveal evolution of bat adaptations.</title>
        <authorList>
            <person name="Jebb D."/>
            <person name="Huang Z."/>
            <person name="Pippel M."/>
            <person name="Hughes G.M."/>
            <person name="Lavrichenko K."/>
            <person name="Devanna P."/>
            <person name="Winkler S."/>
            <person name="Jermiin L.S."/>
            <person name="Skirmuntt E.C."/>
            <person name="Katzourakis A."/>
            <person name="Burkitt-Gray L."/>
            <person name="Ray D.A."/>
            <person name="Sullivan K.A.M."/>
            <person name="Roscito J.G."/>
            <person name="Kirilenko B.M."/>
            <person name="Davalos L.M."/>
            <person name="Corthals A.P."/>
            <person name="Power M.L."/>
            <person name="Jones G."/>
            <person name="Ransome R.D."/>
            <person name="Dechmann D.K.N."/>
            <person name="Locatelli A.G."/>
            <person name="Puechmaille S.J."/>
            <person name="Fedrigo O."/>
            <person name="Jarvis E.D."/>
            <person name="Hiller M."/>
            <person name="Vernes S.C."/>
            <person name="Myers E.W."/>
            <person name="Teeling E.C."/>
        </authorList>
    </citation>
    <scope>NUCLEOTIDE SEQUENCE [LARGE SCALE GENOMIC DNA]</scope>
    <source>
        <strain evidence="1">MRouAeg1</strain>
        <tissue evidence="1">Muscle</tissue>
    </source>
</reference>
<sequence length="132" mass="14625">MGHVSIGPGFPGHMVFKVVGMGQTVHSKGLALTVHKPWCFCFSLDSWVTAACPPERTSEKSPESRNFSRVAPSQGRAFFSMEPSKGQALCYCTPYIQSFGAEASCTWWFRRKGLLLTFCLPSIWLNLAALNF</sequence>
<dbReference type="AlphaFoldDB" id="A0A7J8BSG2"/>
<keyword evidence="2" id="KW-1185">Reference proteome</keyword>
<name>A0A7J8BSG2_ROUAE</name>
<evidence type="ECO:0000313" key="2">
    <source>
        <dbReference type="Proteomes" id="UP000593571"/>
    </source>
</evidence>
<organism evidence="1 2">
    <name type="scientific">Rousettus aegyptiacus</name>
    <name type="common">Egyptian fruit bat</name>
    <name type="synonym">Pteropus aegyptiacus</name>
    <dbReference type="NCBI Taxonomy" id="9407"/>
    <lineage>
        <taxon>Eukaryota</taxon>
        <taxon>Metazoa</taxon>
        <taxon>Chordata</taxon>
        <taxon>Craniata</taxon>
        <taxon>Vertebrata</taxon>
        <taxon>Euteleostomi</taxon>
        <taxon>Mammalia</taxon>
        <taxon>Eutheria</taxon>
        <taxon>Laurasiatheria</taxon>
        <taxon>Chiroptera</taxon>
        <taxon>Yinpterochiroptera</taxon>
        <taxon>Pteropodoidea</taxon>
        <taxon>Pteropodidae</taxon>
        <taxon>Rousettinae</taxon>
        <taxon>Rousettus</taxon>
    </lineage>
</organism>
<protein>
    <submittedName>
        <fullName evidence="1">Uncharacterized protein</fullName>
    </submittedName>
</protein>
<comment type="caution">
    <text evidence="1">The sequence shown here is derived from an EMBL/GenBank/DDBJ whole genome shotgun (WGS) entry which is preliminary data.</text>
</comment>
<dbReference type="Proteomes" id="UP000593571">
    <property type="component" value="Unassembled WGS sequence"/>
</dbReference>